<dbReference type="InterPro" id="IPR036390">
    <property type="entry name" value="WH_DNA-bd_sf"/>
</dbReference>
<dbReference type="Gene3D" id="1.10.10.10">
    <property type="entry name" value="Winged helix-like DNA-binding domain superfamily/Winged helix DNA-binding domain"/>
    <property type="match status" value="1"/>
</dbReference>
<comment type="caution">
    <text evidence="2">The sequence shown here is derived from an EMBL/GenBank/DDBJ whole genome shotgun (WGS) entry which is preliminary data.</text>
</comment>
<dbReference type="PROSITE" id="PS51077">
    <property type="entry name" value="HTH_ICLR"/>
    <property type="match status" value="1"/>
</dbReference>
<dbReference type="InterPro" id="IPR005471">
    <property type="entry name" value="Tscrpt_reg_IclR_N"/>
</dbReference>
<dbReference type="CDD" id="cd00090">
    <property type="entry name" value="HTH_ARSR"/>
    <property type="match status" value="1"/>
</dbReference>
<dbReference type="Pfam" id="PF09339">
    <property type="entry name" value="HTH_IclR"/>
    <property type="match status" value="1"/>
</dbReference>
<name>A0ABS1MHV8_9NOCA</name>
<sequence length="125" mass="12997">MARNSNGESTFSRIVKLLDAFAHGDTVLSVTELSSRTAMAAPTVSRLVGELVEQGWLQRTPDRRVRVGRALWDLAVRAAPGGVPPPGSDGHIRFVPACGVEYGGVDVPGVVTEFGDGAGAAGGLR</sequence>
<evidence type="ECO:0000313" key="2">
    <source>
        <dbReference type="EMBL" id="MBL1080207.1"/>
    </source>
</evidence>
<dbReference type="EMBL" id="JAERRJ010000026">
    <property type="protein sequence ID" value="MBL1080207.1"/>
    <property type="molecule type" value="Genomic_DNA"/>
</dbReference>
<proteinExistence type="predicted"/>
<evidence type="ECO:0000259" key="1">
    <source>
        <dbReference type="PROSITE" id="PS51077"/>
    </source>
</evidence>
<keyword evidence="3" id="KW-1185">Reference proteome</keyword>
<dbReference type="RefSeq" id="WP_201958523.1">
    <property type="nucleotide sequence ID" value="NZ_JAERRJ010000026.1"/>
</dbReference>
<dbReference type="Proteomes" id="UP000602198">
    <property type="component" value="Unassembled WGS sequence"/>
</dbReference>
<dbReference type="InterPro" id="IPR050707">
    <property type="entry name" value="HTH_MetabolicPath_Reg"/>
</dbReference>
<accession>A0ABS1MHV8</accession>
<dbReference type="PANTHER" id="PTHR30136">
    <property type="entry name" value="HELIX-TURN-HELIX TRANSCRIPTIONAL REGULATOR, ICLR FAMILY"/>
    <property type="match status" value="1"/>
</dbReference>
<dbReference type="InterPro" id="IPR011991">
    <property type="entry name" value="ArsR-like_HTH"/>
</dbReference>
<organism evidence="2 3">
    <name type="scientific">Nocardia acididurans</name>
    <dbReference type="NCBI Taxonomy" id="2802282"/>
    <lineage>
        <taxon>Bacteria</taxon>
        <taxon>Bacillati</taxon>
        <taxon>Actinomycetota</taxon>
        <taxon>Actinomycetes</taxon>
        <taxon>Mycobacteriales</taxon>
        <taxon>Nocardiaceae</taxon>
        <taxon>Nocardia</taxon>
    </lineage>
</organism>
<dbReference type="InterPro" id="IPR036388">
    <property type="entry name" value="WH-like_DNA-bd_sf"/>
</dbReference>
<gene>
    <name evidence="2" type="ORF">JK358_38015</name>
</gene>
<evidence type="ECO:0000313" key="3">
    <source>
        <dbReference type="Proteomes" id="UP000602198"/>
    </source>
</evidence>
<feature type="domain" description="HTH iclR-type" evidence="1">
    <location>
        <begin position="8"/>
        <end position="69"/>
    </location>
</feature>
<protein>
    <submittedName>
        <fullName evidence="2">Helix-turn-helix domain-containing protein</fullName>
    </submittedName>
</protein>
<dbReference type="SUPFAM" id="SSF46785">
    <property type="entry name" value="Winged helix' DNA-binding domain"/>
    <property type="match status" value="1"/>
</dbReference>
<dbReference type="PANTHER" id="PTHR30136:SF24">
    <property type="entry name" value="HTH-TYPE TRANSCRIPTIONAL REPRESSOR ALLR"/>
    <property type="match status" value="1"/>
</dbReference>
<reference evidence="2 3" key="1">
    <citation type="submission" date="2021-01" db="EMBL/GenBank/DDBJ databases">
        <title>WGS of actinomycetes isolated from Thailand.</title>
        <authorList>
            <person name="Thawai C."/>
        </authorList>
    </citation>
    <scope>NUCLEOTIDE SEQUENCE [LARGE SCALE GENOMIC DNA]</scope>
    <source>
        <strain evidence="2 3">LPG 2</strain>
    </source>
</reference>